<name>A0A397VH35_9GLOM</name>
<dbReference type="AlphaFoldDB" id="A0A397VH35"/>
<feature type="region of interest" description="Disordered" evidence="1">
    <location>
        <begin position="63"/>
        <end position="105"/>
    </location>
</feature>
<dbReference type="OrthoDB" id="2475645at2759"/>
<feature type="compositionally biased region" description="Polar residues" evidence="1">
    <location>
        <begin position="71"/>
        <end position="81"/>
    </location>
</feature>
<accession>A0A397VH35</accession>
<feature type="compositionally biased region" description="Acidic residues" evidence="1">
    <location>
        <begin position="24"/>
        <end position="43"/>
    </location>
</feature>
<evidence type="ECO:0000256" key="1">
    <source>
        <dbReference type="SAM" id="MobiDB-lite"/>
    </source>
</evidence>
<dbReference type="GO" id="GO:0008270">
    <property type="term" value="F:zinc ion binding"/>
    <property type="evidence" value="ECO:0007669"/>
    <property type="project" value="InterPro"/>
</dbReference>
<feature type="compositionally biased region" description="Polar residues" evidence="1">
    <location>
        <begin position="90"/>
        <end position="99"/>
    </location>
</feature>
<keyword evidence="3" id="KW-1185">Reference proteome</keyword>
<dbReference type="EMBL" id="QKWP01000369">
    <property type="protein sequence ID" value="RIB21282.1"/>
    <property type="molecule type" value="Genomic_DNA"/>
</dbReference>
<dbReference type="GO" id="GO:0003676">
    <property type="term" value="F:nucleic acid binding"/>
    <property type="evidence" value="ECO:0007669"/>
    <property type="project" value="InterPro"/>
</dbReference>
<comment type="caution">
    <text evidence="2">The sequence shown here is derived from an EMBL/GenBank/DDBJ whole genome shotgun (WGS) entry which is preliminary data.</text>
</comment>
<organism evidence="2 3">
    <name type="scientific">Gigaspora rosea</name>
    <dbReference type="NCBI Taxonomy" id="44941"/>
    <lineage>
        <taxon>Eukaryota</taxon>
        <taxon>Fungi</taxon>
        <taxon>Fungi incertae sedis</taxon>
        <taxon>Mucoromycota</taxon>
        <taxon>Glomeromycotina</taxon>
        <taxon>Glomeromycetes</taxon>
        <taxon>Diversisporales</taxon>
        <taxon>Gigasporaceae</taxon>
        <taxon>Gigaspora</taxon>
    </lineage>
</organism>
<dbReference type="Pfam" id="PF16588">
    <property type="entry name" value="zf-C2H2_10"/>
    <property type="match status" value="1"/>
</dbReference>
<proteinExistence type="predicted"/>
<evidence type="ECO:0008006" key="4">
    <source>
        <dbReference type="Google" id="ProtNLM"/>
    </source>
</evidence>
<gene>
    <name evidence="2" type="ORF">C2G38_2034519</name>
</gene>
<dbReference type="Proteomes" id="UP000266673">
    <property type="component" value="Unassembled WGS sequence"/>
</dbReference>
<evidence type="ECO:0000313" key="3">
    <source>
        <dbReference type="Proteomes" id="UP000266673"/>
    </source>
</evidence>
<feature type="region of interest" description="Disordered" evidence="1">
    <location>
        <begin position="16"/>
        <end position="43"/>
    </location>
</feature>
<protein>
    <recommendedName>
        <fullName evidence="4">CCHC-type domain-containing protein</fullName>
    </recommendedName>
</protein>
<reference evidence="2 3" key="1">
    <citation type="submission" date="2018-06" db="EMBL/GenBank/DDBJ databases">
        <title>Comparative genomics reveals the genomic features of Rhizophagus irregularis, R. cerebriforme, R. diaphanum and Gigaspora rosea, and their symbiotic lifestyle signature.</title>
        <authorList>
            <person name="Morin E."/>
            <person name="San Clemente H."/>
            <person name="Chen E.C.H."/>
            <person name="De La Providencia I."/>
            <person name="Hainaut M."/>
            <person name="Kuo A."/>
            <person name="Kohler A."/>
            <person name="Murat C."/>
            <person name="Tang N."/>
            <person name="Roy S."/>
            <person name="Loubradou J."/>
            <person name="Henrissat B."/>
            <person name="Grigoriev I.V."/>
            <person name="Corradi N."/>
            <person name="Roux C."/>
            <person name="Martin F.M."/>
        </authorList>
    </citation>
    <scope>NUCLEOTIDE SEQUENCE [LARGE SCALE GENOMIC DNA]</scope>
    <source>
        <strain evidence="2 3">DAOM 194757</strain>
    </source>
</reference>
<sequence length="128" mass="14860">MIENYLDDICKREKEHNKVHQVDDDLDEYDDLDEDDDLDDDDLDKENACTNILLKNPLVVATKGRPKSASHHMNNTNQQLANKKKRNRDTSYNTNQQLTNKKRRGPNLCSYCKEPGHNIARCSKKIMS</sequence>
<dbReference type="SUPFAM" id="SSF57756">
    <property type="entry name" value="Retrovirus zinc finger-like domains"/>
    <property type="match status" value="1"/>
</dbReference>
<dbReference type="InterPro" id="IPR036875">
    <property type="entry name" value="Znf_CCHC_sf"/>
</dbReference>
<evidence type="ECO:0000313" key="2">
    <source>
        <dbReference type="EMBL" id="RIB21282.1"/>
    </source>
</evidence>